<accession>A0A382CYD4</accession>
<proteinExistence type="predicted"/>
<organism evidence="1">
    <name type="scientific">marine metagenome</name>
    <dbReference type="NCBI Taxonomy" id="408172"/>
    <lineage>
        <taxon>unclassified sequences</taxon>
        <taxon>metagenomes</taxon>
        <taxon>ecological metagenomes</taxon>
    </lineage>
</organism>
<reference evidence="1" key="1">
    <citation type="submission" date="2018-05" db="EMBL/GenBank/DDBJ databases">
        <authorList>
            <person name="Lanie J.A."/>
            <person name="Ng W.-L."/>
            <person name="Kazmierczak K.M."/>
            <person name="Andrzejewski T.M."/>
            <person name="Davidsen T.M."/>
            <person name="Wayne K.J."/>
            <person name="Tettelin H."/>
            <person name="Glass J.I."/>
            <person name="Rusch D."/>
            <person name="Podicherti R."/>
            <person name="Tsui H.-C.T."/>
            <person name="Winkler M.E."/>
        </authorList>
    </citation>
    <scope>NUCLEOTIDE SEQUENCE</scope>
</reference>
<name>A0A382CYD4_9ZZZZ</name>
<dbReference type="EMBL" id="UINC01036598">
    <property type="protein sequence ID" value="SVB30814.1"/>
    <property type="molecule type" value="Genomic_DNA"/>
</dbReference>
<protein>
    <submittedName>
        <fullName evidence="1">Uncharacterized protein</fullName>
    </submittedName>
</protein>
<dbReference type="AlphaFoldDB" id="A0A382CYD4"/>
<sequence length="130" mass="14136">MGVGRLLSTLIRPGAVMINSGRKGKPGTSNDGVANNRATRVIGGNELVIHQRQVTRIVALAWQGLSELQSSCRSFPENGQVTSRGITIVNFGNRINNPIVRLNQPARVICYRSAVEAVIIFIQLKMINTV</sequence>
<evidence type="ECO:0000313" key="1">
    <source>
        <dbReference type="EMBL" id="SVB30814.1"/>
    </source>
</evidence>
<gene>
    <name evidence="1" type="ORF">METZ01_LOCUS183668</name>
</gene>